<reference evidence="2" key="1">
    <citation type="submission" date="2021-03" db="EMBL/GenBank/DDBJ databases">
        <title>Streptomyces poriferae sp. nov., a novel marine sponge-derived Actinobacteria species with anti-MRSA activity.</title>
        <authorList>
            <person name="Sandoval-Powers M."/>
            <person name="Kralova S."/>
            <person name="Nguyen G.-S."/>
            <person name="Fawwal D."/>
            <person name="Degnes K."/>
            <person name="Klinkenberg G."/>
            <person name="Sletta H."/>
            <person name="Wentzel A."/>
            <person name="Liles M.R."/>
        </authorList>
    </citation>
    <scope>NUCLEOTIDE SEQUENCE</scope>
    <source>
        <strain evidence="2">DSM 41794</strain>
    </source>
</reference>
<gene>
    <name evidence="2" type="ORF">J0695_36985</name>
</gene>
<organism evidence="2 3">
    <name type="scientific">Streptomyces beijiangensis</name>
    <dbReference type="NCBI Taxonomy" id="163361"/>
    <lineage>
        <taxon>Bacteria</taxon>
        <taxon>Bacillati</taxon>
        <taxon>Actinomycetota</taxon>
        <taxon>Actinomycetes</taxon>
        <taxon>Kitasatosporales</taxon>
        <taxon>Streptomycetaceae</taxon>
        <taxon>Streptomyces</taxon>
    </lineage>
</organism>
<dbReference type="Proteomes" id="UP000664167">
    <property type="component" value="Unassembled WGS sequence"/>
</dbReference>
<accession>A0A939FFQ0</accession>
<protein>
    <submittedName>
        <fullName evidence="2">Cupin domain-containing protein</fullName>
    </submittedName>
</protein>
<comment type="caution">
    <text evidence="2">The sequence shown here is derived from an EMBL/GenBank/DDBJ whole genome shotgun (WGS) entry which is preliminary data.</text>
</comment>
<dbReference type="RefSeq" id="WP_206969140.1">
    <property type="nucleotide sequence ID" value="NZ_BAAAJJ010000004.1"/>
</dbReference>
<dbReference type="Pfam" id="PF12973">
    <property type="entry name" value="Cupin_7"/>
    <property type="match status" value="1"/>
</dbReference>
<dbReference type="AlphaFoldDB" id="A0A939FFQ0"/>
<name>A0A939FFQ0_9ACTN</name>
<dbReference type="SUPFAM" id="SSF51182">
    <property type="entry name" value="RmlC-like cupins"/>
    <property type="match status" value="1"/>
</dbReference>
<dbReference type="Gene3D" id="2.60.120.10">
    <property type="entry name" value="Jelly Rolls"/>
    <property type="match status" value="1"/>
</dbReference>
<dbReference type="InterPro" id="IPR011051">
    <property type="entry name" value="RmlC_Cupin_sf"/>
</dbReference>
<keyword evidence="3" id="KW-1185">Reference proteome</keyword>
<feature type="domain" description="ChrR-like cupin" evidence="1">
    <location>
        <begin position="14"/>
        <end position="103"/>
    </location>
</feature>
<sequence>MTETEHIQPPVQYVNIEDARRSSPGEGLAVRTLPSTALASSWVLDFAPGSRWMEVDHHVEEEHFYVLSGELVDGDRLHRAGDYVVMAAGTSHQPHTETGASLLVISIKG</sequence>
<evidence type="ECO:0000313" key="2">
    <source>
        <dbReference type="EMBL" id="MBO0517316.1"/>
    </source>
</evidence>
<dbReference type="InterPro" id="IPR025979">
    <property type="entry name" value="ChrR-like_cupin_dom"/>
</dbReference>
<proteinExistence type="predicted"/>
<dbReference type="EMBL" id="JAFLRJ010000575">
    <property type="protein sequence ID" value="MBO0517316.1"/>
    <property type="molecule type" value="Genomic_DNA"/>
</dbReference>
<evidence type="ECO:0000313" key="3">
    <source>
        <dbReference type="Proteomes" id="UP000664167"/>
    </source>
</evidence>
<evidence type="ECO:0000259" key="1">
    <source>
        <dbReference type="Pfam" id="PF12973"/>
    </source>
</evidence>
<dbReference type="InterPro" id="IPR014710">
    <property type="entry name" value="RmlC-like_jellyroll"/>
</dbReference>